<dbReference type="PANTHER" id="PTHR12994">
    <property type="entry name" value="SECERNIN"/>
    <property type="match status" value="1"/>
</dbReference>
<sequence length="496" mass="55890">MLTKKISKFIVMASITFGCLLGPLALNAFACTTVVVGKSATADGSTIAARNEDAKTAWDKRFVVHKRKVSKTHKTYKSNGNGFTCTLPKVQYKYTATPEWTQKDGQYEEDGINEYGVAMSATESATANDKALKADPLIKNGIGEDSMVSVILPYIKSAREGVERLGKIVEKKGSAEVNGVIFSDKKEVWYMEIGSGHHWVAVRVPDSCYAVIPNKLCIDKVNLNDKKNFLGSKDLVKFAKEKGLYNPKEDKYFSFKKAFGTNNAEDAQYNNPRIWDGQRILTPSVKQNITDKDFKMFMKPDEKIKISDVEKVLKSHFNGTEYDPYGKYVGKYRPINVAYTMESHILQCRPNLPSDIGCIHWLALGIPETSVYVPFYSGIKQTPKAYREGTDTPDFTSAYWIYRTTGALTTPYYSEYLSKYTKPQLDAIENKLTSSLKESDEHALKLYKRSHKKAEDYMTRHCTRMAEYSLKKVNELNGTLIKATTAKTPVHHNSNL</sequence>
<evidence type="ECO:0000256" key="3">
    <source>
        <dbReference type="ARBA" id="ARBA00022670"/>
    </source>
</evidence>
<gene>
    <name evidence="8" type="ORF">J2Z53_002066</name>
</gene>
<evidence type="ECO:0000256" key="4">
    <source>
        <dbReference type="ARBA" id="ARBA00022801"/>
    </source>
</evidence>
<evidence type="ECO:0000256" key="6">
    <source>
        <dbReference type="RuleBase" id="RU364089"/>
    </source>
</evidence>
<dbReference type="EMBL" id="JAGGJZ010000007">
    <property type="protein sequence ID" value="MBP1890466.1"/>
    <property type="molecule type" value="Genomic_DNA"/>
</dbReference>
<dbReference type="InterPro" id="IPR005322">
    <property type="entry name" value="Peptidase_C69"/>
</dbReference>
<comment type="catalytic activity">
    <reaction evidence="1">
        <text>an L-aminoacyl-L-amino acid + H2O = 2 an L-alpha-amino acid</text>
        <dbReference type="Rhea" id="RHEA:48940"/>
        <dbReference type="ChEBI" id="CHEBI:15377"/>
        <dbReference type="ChEBI" id="CHEBI:59869"/>
        <dbReference type="ChEBI" id="CHEBI:77460"/>
        <dbReference type="EC" id="3.4.13.19"/>
    </reaction>
</comment>
<keyword evidence="9" id="KW-1185">Reference proteome</keyword>
<comment type="similarity">
    <text evidence="2 6">Belongs to the peptidase C69 family.</text>
</comment>
<name>A0ABS4F2I9_9CLOT</name>
<dbReference type="InterPro" id="IPR047804">
    <property type="entry name" value="C69_dipept_A-like"/>
</dbReference>
<protein>
    <recommendedName>
        <fullName evidence="6">Dipeptidase</fullName>
        <ecNumber evidence="6">3.4.-.-</ecNumber>
    </recommendedName>
</protein>
<dbReference type="PANTHER" id="PTHR12994:SF17">
    <property type="entry name" value="LD30995P"/>
    <property type="match status" value="1"/>
</dbReference>
<dbReference type="Proteomes" id="UP000783390">
    <property type="component" value="Unassembled WGS sequence"/>
</dbReference>
<evidence type="ECO:0000256" key="7">
    <source>
        <dbReference type="SAM" id="SignalP"/>
    </source>
</evidence>
<evidence type="ECO:0000313" key="9">
    <source>
        <dbReference type="Proteomes" id="UP000783390"/>
    </source>
</evidence>
<comment type="caution">
    <text evidence="8">The sequence shown here is derived from an EMBL/GenBank/DDBJ whole genome shotgun (WGS) entry which is preliminary data.</text>
</comment>
<reference evidence="8 9" key="1">
    <citation type="submission" date="2021-03" db="EMBL/GenBank/DDBJ databases">
        <title>Genomic Encyclopedia of Type Strains, Phase IV (KMG-IV): sequencing the most valuable type-strain genomes for metagenomic binning, comparative biology and taxonomic classification.</title>
        <authorList>
            <person name="Goeker M."/>
        </authorList>
    </citation>
    <scope>NUCLEOTIDE SEQUENCE [LARGE SCALE GENOMIC DNA]</scope>
    <source>
        <strain evidence="8 9">DSM 3984</strain>
    </source>
</reference>
<dbReference type="GO" id="GO:0016787">
    <property type="term" value="F:hydrolase activity"/>
    <property type="evidence" value="ECO:0007669"/>
    <property type="project" value="UniProtKB-KW"/>
</dbReference>
<dbReference type="EC" id="3.4.-.-" evidence="6"/>
<feature type="chain" id="PRO_5047290537" description="Dipeptidase" evidence="7">
    <location>
        <begin position="31"/>
        <end position="496"/>
    </location>
</feature>
<feature type="signal peptide" evidence="7">
    <location>
        <begin position="1"/>
        <end position="30"/>
    </location>
</feature>
<keyword evidence="7" id="KW-0732">Signal</keyword>
<evidence type="ECO:0000256" key="1">
    <source>
        <dbReference type="ARBA" id="ARBA00001670"/>
    </source>
</evidence>
<evidence type="ECO:0000313" key="8">
    <source>
        <dbReference type="EMBL" id="MBP1890466.1"/>
    </source>
</evidence>
<evidence type="ECO:0000256" key="2">
    <source>
        <dbReference type="ARBA" id="ARBA00007225"/>
    </source>
</evidence>
<dbReference type="NCBIfam" id="NF033678">
    <property type="entry name" value="C69_fam_dipept"/>
    <property type="match status" value="1"/>
</dbReference>
<keyword evidence="4 6" id="KW-0378">Hydrolase</keyword>
<evidence type="ECO:0000256" key="5">
    <source>
        <dbReference type="ARBA" id="ARBA00022997"/>
    </source>
</evidence>
<dbReference type="Gene3D" id="3.60.60.10">
    <property type="entry name" value="Penicillin V Acylase, Chain A"/>
    <property type="match status" value="1"/>
</dbReference>
<dbReference type="PROSITE" id="PS51257">
    <property type="entry name" value="PROKAR_LIPOPROTEIN"/>
    <property type="match status" value="1"/>
</dbReference>
<proteinExistence type="inferred from homology"/>
<dbReference type="Pfam" id="PF03577">
    <property type="entry name" value="Peptidase_C69"/>
    <property type="match status" value="1"/>
</dbReference>
<dbReference type="RefSeq" id="WP_209797385.1">
    <property type="nucleotide sequence ID" value="NZ_JAGGJZ010000007.1"/>
</dbReference>
<organism evidence="8 9">
    <name type="scientific">Clostridium moniliforme</name>
    <dbReference type="NCBI Taxonomy" id="39489"/>
    <lineage>
        <taxon>Bacteria</taxon>
        <taxon>Bacillati</taxon>
        <taxon>Bacillota</taxon>
        <taxon>Clostridia</taxon>
        <taxon>Eubacteriales</taxon>
        <taxon>Clostridiaceae</taxon>
        <taxon>Clostridium</taxon>
    </lineage>
</organism>
<keyword evidence="5 6" id="KW-0224">Dipeptidase</keyword>
<accession>A0ABS4F2I9</accession>
<keyword evidence="3 6" id="KW-0645">Protease</keyword>